<evidence type="ECO:0000313" key="2">
    <source>
        <dbReference type="Proteomes" id="UP000651728"/>
    </source>
</evidence>
<sequence>MGTSLRPRAPRRRWDAQSVLDDARRFVELARAGAYMAGDRRVSPKERTRWRFTFNRLTEDAKKALAADAATGGQALELLIDLADETCDYDYFRSDDPMAAARFVVSDAVALLWATYLDLYGFSGFAERAAPQLIGWERAYGWTRRGDGPTADKETTLADVLARLLRGIDAWLDFTDRYLAALDRLAGGGAERRAPWRDTGFERGERARNLAGWHLMVLDRLADAEADDRLERLATHPALAGPELRYLRARLARRRGENDTARTLIRDCLNELPGHTQFLDFAREIGAEFPERARRVSDQLSGW</sequence>
<dbReference type="Proteomes" id="UP000651728">
    <property type="component" value="Unassembled WGS sequence"/>
</dbReference>
<dbReference type="EMBL" id="BOOB01000019">
    <property type="protein sequence ID" value="GIH32905.1"/>
    <property type="molecule type" value="Genomic_DNA"/>
</dbReference>
<organism evidence="1 2">
    <name type="scientific">Microbispora amethystogenes</name>
    <dbReference type="NCBI Taxonomy" id="1427754"/>
    <lineage>
        <taxon>Bacteria</taxon>
        <taxon>Bacillati</taxon>
        <taxon>Actinomycetota</taxon>
        <taxon>Actinomycetes</taxon>
        <taxon>Streptosporangiales</taxon>
        <taxon>Streptosporangiaceae</taxon>
        <taxon>Microbispora</taxon>
    </lineage>
</organism>
<reference evidence="1 2" key="1">
    <citation type="submission" date="2021-01" db="EMBL/GenBank/DDBJ databases">
        <title>Whole genome shotgun sequence of Microbispora amethystogenes NBRC 101907.</title>
        <authorList>
            <person name="Komaki H."/>
            <person name="Tamura T."/>
        </authorList>
    </citation>
    <scope>NUCLEOTIDE SEQUENCE [LARGE SCALE GENOMIC DNA]</scope>
    <source>
        <strain evidence="1 2">NBRC 101907</strain>
    </source>
</reference>
<gene>
    <name evidence="1" type="ORF">Mam01_30690</name>
</gene>
<accession>A0ABQ4FDM6</accession>
<comment type="caution">
    <text evidence="1">The sequence shown here is derived from an EMBL/GenBank/DDBJ whole genome shotgun (WGS) entry which is preliminary data.</text>
</comment>
<protein>
    <submittedName>
        <fullName evidence="1">Uncharacterized protein</fullName>
    </submittedName>
</protein>
<keyword evidence="2" id="KW-1185">Reference proteome</keyword>
<evidence type="ECO:0000313" key="1">
    <source>
        <dbReference type="EMBL" id="GIH32905.1"/>
    </source>
</evidence>
<name>A0ABQ4FDM6_9ACTN</name>
<proteinExistence type="predicted"/>